<accession>A0A0F9HPP3</accession>
<feature type="region of interest" description="Disordered" evidence="1">
    <location>
        <begin position="83"/>
        <end position="153"/>
    </location>
</feature>
<feature type="compositionally biased region" description="Basic residues" evidence="1">
    <location>
        <begin position="126"/>
        <end position="153"/>
    </location>
</feature>
<protein>
    <submittedName>
        <fullName evidence="2">Uncharacterized protein</fullName>
    </submittedName>
</protein>
<dbReference type="EMBL" id="LAZR01014525">
    <property type="protein sequence ID" value="KKM17107.1"/>
    <property type="molecule type" value="Genomic_DNA"/>
</dbReference>
<evidence type="ECO:0000313" key="2">
    <source>
        <dbReference type="EMBL" id="KKM17107.1"/>
    </source>
</evidence>
<organism evidence="2">
    <name type="scientific">marine sediment metagenome</name>
    <dbReference type="NCBI Taxonomy" id="412755"/>
    <lineage>
        <taxon>unclassified sequences</taxon>
        <taxon>metagenomes</taxon>
        <taxon>ecological metagenomes</taxon>
    </lineage>
</organism>
<evidence type="ECO:0000256" key="1">
    <source>
        <dbReference type="SAM" id="MobiDB-lite"/>
    </source>
</evidence>
<comment type="caution">
    <text evidence="2">The sequence shown here is derived from an EMBL/GenBank/DDBJ whole genome shotgun (WGS) entry which is preliminary data.</text>
</comment>
<reference evidence="2" key="1">
    <citation type="journal article" date="2015" name="Nature">
        <title>Complex archaea that bridge the gap between prokaryotes and eukaryotes.</title>
        <authorList>
            <person name="Spang A."/>
            <person name="Saw J.H."/>
            <person name="Jorgensen S.L."/>
            <person name="Zaremba-Niedzwiedzka K."/>
            <person name="Martijn J."/>
            <person name="Lind A.E."/>
            <person name="van Eijk R."/>
            <person name="Schleper C."/>
            <person name="Guy L."/>
            <person name="Ettema T.J."/>
        </authorList>
    </citation>
    <scope>NUCLEOTIDE SEQUENCE</scope>
</reference>
<name>A0A0F9HPP3_9ZZZZ</name>
<sequence>MANKPRKPIEDIIEELRSWLPNYDHGPKDYPILLFRILASMPGGDELEDMGYETFNLGWHEMDQLARTLDAIQDKTDVEDLVHGLTYEEEEDLDEARGRRTREVARPTQVHSALRSRTRETPPRRPAPKARAKKPPAKKAPRQRKKTPTRRRH</sequence>
<proteinExistence type="predicted"/>
<feature type="compositionally biased region" description="Basic and acidic residues" evidence="1">
    <location>
        <begin position="95"/>
        <end position="105"/>
    </location>
</feature>
<gene>
    <name evidence="2" type="ORF">LCGC14_1679100</name>
</gene>
<dbReference type="AlphaFoldDB" id="A0A0F9HPP3"/>